<evidence type="ECO:0000313" key="3">
    <source>
        <dbReference type="Proteomes" id="UP001597338"/>
    </source>
</evidence>
<proteinExistence type="predicted"/>
<keyword evidence="3" id="KW-1185">Reference proteome</keyword>
<dbReference type="InterPro" id="IPR011009">
    <property type="entry name" value="Kinase-like_dom_sf"/>
</dbReference>
<feature type="domain" description="Aminoglycoside phosphotransferase" evidence="1">
    <location>
        <begin position="56"/>
        <end position="282"/>
    </location>
</feature>
<comment type="caution">
    <text evidence="2">The sequence shown here is derived from an EMBL/GenBank/DDBJ whole genome shotgun (WGS) entry which is preliminary data.</text>
</comment>
<organism evidence="2 3">
    <name type="scientific">Promicromonospora aerolata</name>
    <dbReference type="NCBI Taxonomy" id="195749"/>
    <lineage>
        <taxon>Bacteria</taxon>
        <taxon>Bacillati</taxon>
        <taxon>Actinomycetota</taxon>
        <taxon>Actinomycetes</taxon>
        <taxon>Micrococcales</taxon>
        <taxon>Promicromonosporaceae</taxon>
        <taxon>Promicromonospora</taxon>
    </lineage>
</organism>
<evidence type="ECO:0000313" key="2">
    <source>
        <dbReference type="EMBL" id="MFD2028863.1"/>
    </source>
</evidence>
<dbReference type="SUPFAM" id="SSF56112">
    <property type="entry name" value="Protein kinase-like (PK-like)"/>
    <property type="match status" value="1"/>
</dbReference>
<dbReference type="RefSeq" id="WP_377200524.1">
    <property type="nucleotide sequence ID" value="NZ_JBHUHF010000001.1"/>
</dbReference>
<dbReference type="InterPro" id="IPR002575">
    <property type="entry name" value="Aminoglycoside_PTrfase"/>
</dbReference>
<gene>
    <name evidence="2" type="ORF">ACFSL2_25510</name>
</gene>
<protein>
    <submittedName>
        <fullName evidence="2">Phosphotransferase</fullName>
    </submittedName>
</protein>
<sequence length="325" mass="35307">MLRSRRCGHEPMIQGTHPEELPAEVLDDVASVVGAEVTLLGRLSGGVNGGATRIQLAGGTAAVLKAVPQAHLNHLDETLRAQRVVEHMRGRGYPTPAWLGVGATATHVWHLMDLVDAVPAPELTPSLVEQLMEIIELQAGQASEPYDHWAYAWRVATGQEPAGAGPDLNETPEQSRLRRSMARLPGYSSVVSDLVERLRLVCADVPRPRAAPDMVHADLSTPSNILVRDGTVVAVVDIGNAGSGTRAIDLTNLVWYTFRDPLLDGVRRQLWSRIFDLVGWEGAAMLVAAHILHMLEIPIRHGRHDAVPGVVERGHRAVDELNALR</sequence>
<dbReference type="Pfam" id="PF01636">
    <property type="entry name" value="APH"/>
    <property type="match status" value="1"/>
</dbReference>
<evidence type="ECO:0000259" key="1">
    <source>
        <dbReference type="Pfam" id="PF01636"/>
    </source>
</evidence>
<dbReference type="Gene3D" id="3.90.1200.10">
    <property type="match status" value="1"/>
</dbReference>
<reference evidence="3" key="1">
    <citation type="journal article" date="2019" name="Int. J. Syst. Evol. Microbiol.">
        <title>The Global Catalogue of Microorganisms (GCM) 10K type strain sequencing project: providing services to taxonomists for standard genome sequencing and annotation.</title>
        <authorList>
            <consortium name="The Broad Institute Genomics Platform"/>
            <consortium name="The Broad Institute Genome Sequencing Center for Infectious Disease"/>
            <person name="Wu L."/>
            <person name="Ma J."/>
        </authorList>
    </citation>
    <scope>NUCLEOTIDE SEQUENCE [LARGE SCALE GENOMIC DNA]</scope>
    <source>
        <strain evidence="3">CCM 7043</strain>
    </source>
</reference>
<accession>A0ABW4VFT6</accession>
<name>A0ABW4VFT6_9MICO</name>
<dbReference type="Proteomes" id="UP001597338">
    <property type="component" value="Unassembled WGS sequence"/>
</dbReference>
<dbReference type="EMBL" id="JBHUHF010000001">
    <property type="protein sequence ID" value="MFD2028863.1"/>
    <property type="molecule type" value="Genomic_DNA"/>
</dbReference>